<gene>
    <name evidence="3" type="ORF">ACFQBQ_04685</name>
</gene>
<dbReference type="RefSeq" id="WP_263371308.1">
    <property type="nucleotide sequence ID" value="NZ_JAGSYD010000003.1"/>
</dbReference>
<evidence type="ECO:0000313" key="4">
    <source>
        <dbReference type="Proteomes" id="UP001596391"/>
    </source>
</evidence>
<feature type="region of interest" description="Disordered" evidence="1">
    <location>
        <begin position="19"/>
        <end position="44"/>
    </location>
</feature>
<evidence type="ECO:0000256" key="1">
    <source>
        <dbReference type="SAM" id="MobiDB-lite"/>
    </source>
</evidence>
<comment type="caution">
    <text evidence="3">The sequence shown here is derived from an EMBL/GenBank/DDBJ whole genome shotgun (WGS) entry which is preliminary data.</text>
</comment>
<dbReference type="EMBL" id="JBHSWI010000001">
    <property type="protein sequence ID" value="MFC6644897.1"/>
    <property type="molecule type" value="Genomic_DNA"/>
</dbReference>
<name>A0ABW1Z6C3_9BACT</name>
<evidence type="ECO:0000256" key="2">
    <source>
        <dbReference type="SAM" id="SignalP"/>
    </source>
</evidence>
<keyword evidence="2" id="KW-0732">Signal</keyword>
<organism evidence="3 4">
    <name type="scientific">Granulicella cerasi</name>
    <dbReference type="NCBI Taxonomy" id="741063"/>
    <lineage>
        <taxon>Bacteria</taxon>
        <taxon>Pseudomonadati</taxon>
        <taxon>Acidobacteriota</taxon>
        <taxon>Terriglobia</taxon>
        <taxon>Terriglobales</taxon>
        <taxon>Acidobacteriaceae</taxon>
        <taxon>Granulicella</taxon>
    </lineage>
</organism>
<feature type="signal peptide" evidence="2">
    <location>
        <begin position="1"/>
        <end position="18"/>
    </location>
</feature>
<proteinExistence type="predicted"/>
<dbReference type="Proteomes" id="UP001596391">
    <property type="component" value="Unassembled WGS sequence"/>
</dbReference>
<reference evidence="4" key="1">
    <citation type="journal article" date="2019" name="Int. J. Syst. Evol. Microbiol.">
        <title>The Global Catalogue of Microorganisms (GCM) 10K type strain sequencing project: providing services to taxonomists for standard genome sequencing and annotation.</title>
        <authorList>
            <consortium name="The Broad Institute Genomics Platform"/>
            <consortium name="The Broad Institute Genome Sequencing Center for Infectious Disease"/>
            <person name="Wu L."/>
            <person name="Ma J."/>
        </authorList>
    </citation>
    <scope>NUCLEOTIDE SEQUENCE [LARGE SCALE GENOMIC DNA]</scope>
    <source>
        <strain evidence="4">CGMCC 1.16026</strain>
    </source>
</reference>
<accession>A0ABW1Z6C3</accession>
<protein>
    <submittedName>
        <fullName evidence="3">Uncharacterized protein</fullName>
    </submittedName>
</protein>
<sequence length="92" mass="9607">MLRFAATLLLASSLAAVAQTTKPAPPPAATPAPSADKGGPGADKVWVNTDTKVYHCPGSNFYGKTKNGKYVTEKWAKSEGDKPARGQVCSTK</sequence>
<keyword evidence="4" id="KW-1185">Reference proteome</keyword>
<evidence type="ECO:0000313" key="3">
    <source>
        <dbReference type="EMBL" id="MFC6644897.1"/>
    </source>
</evidence>
<feature type="chain" id="PRO_5045457429" evidence="2">
    <location>
        <begin position="19"/>
        <end position="92"/>
    </location>
</feature>